<keyword evidence="4" id="KW-1185">Reference proteome</keyword>
<dbReference type="Proteomes" id="UP001338309">
    <property type="component" value="Unassembled WGS sequence"/>
</dbReference>
<dbReference type="EMBL" id="BTPD01000019">
    <property type="protein sequence ID" value="GMQ31449.1"/>
    <property type="molecule type" value="Genomic_DNA"/>
</dbReference>
<protein>
    <recommendedName>
        <fullName evidence="2">Surface lipoprotein assembly modifier N-terminal TPR repeats region domain-containing protein</fullName>
    </recommendedName>
</protein>
<proteinExistence type="predicted"/>
<feature type="domain" description="Surface lipoprotein assembly modifier N-terminal TPR repeats region" evidence="2">
    <location>
        <begin position="172"/>
        <end position="255"/>
    </location>
</feature>
<keyword evidence="1" id="KW-0802">TPR repeat</keyword>
<evidence type="ECO:0000313" key="4">
    <source>
        <dbReference type="Proteomes" id="UP001338309"/>
    </source>
</evidence>
<sequence>MKKSQLILIVAGILAVVGLYALPKVVVDNEATGAKMESATEEESEDPQAPGITALHGNELSAENRKQADQLKQMYANAAEKEEKVAAAQVLAELYKGEGLFDSAAYYWSEAADLLPSNLFLAEEAGKASYEAFSFALDKAKVEKLAESTRAYLNKVLAKNPSRLDLKTKIAMTYISSSNPMQGISMLREILEQDPQNEDGLFNIGILSMQSGQYNKAVERFEELIKYHPDNLQGQFYLGVSYFESKEKNKAKAQFEAVKKMTEDPMILSSIQSYLDRL</sequence>
<dbReference type="PROSITE" id="PS50005">
    <property type="entry name" value="TPR"/>
    <property type="match status" value="1"/>
</dbReference>
<name>A0ABQ6PU22_9BACT</name>
<dbReference type="Pfam" id="PF24575">
    <property type="entry name" value="TPR_Slam"/>
    <property type="match status" value="1"/>
</dbReference>
<dbReference type="Gene3D" id="1.25.40.10">
    <property type="entry name" value="Tetratricopeptide repeat domain"/>
    <property type="match status" value="1"/>
</dbReference>
<dbReference type="InterPro" id="IPR011990">
    <property type="entry name" value="TPR-like_helical_dom_sf"/>
</dbReference>
<evidence type="ECO:0000313" key="3">
    <source>
        <dbReference type="EMBL" id="GMQ31449.1"/>
    </source>
</evidence>
<reference evidence="3 4" key="1">
    <citation type="submission" date="2023-08" db="EMBL/GenBank/DDBJ databases">
        <title>Draft genome sequence of Algoriphagus confluentis.</title>
        <authorList>
            <person name="Takatani N."/>
            <person name="Hosokawa M."/>
            <person name="Sawabe T."/>
        </authorList>
    </citation>
    <scope>NUCLEOTIDE SEQUENCE [LARGE SCALE GENOMIC DNA]</scope>
    <source>
        <strain evidence="3 4">NBRC 111222</strain>
    </source>
</reference>
<evidence type="ECO:0000259" key="2">
    <source>
        <dbReference type="Pfam" id="PF24575"/>
    </source>
</evidence>
<dbReference type="RefSeq" id="WP_338226213.1">
    <property type="nucleotide sequence ID" value="NZ_BTPD01000019.1"/>
</dbReference>
<gene>
    <name evidence="3" type="ORF">Aconfl_40930</name>
</gene>
<accession>A0ABQ6PU22</accession>
<dbReference type="SMART" id="SM00028">
    <property type="entry name" value="TPR"/>
    <property type="match status" value="4"/>
</dbReference>
<organism evidence="3 4">
    <name type="scientific">Algoriphagus confluentis</name>
    <dbReference type="NCBI Taxonomy" id="1697556"/>
    <lineage>
        <taxon>Bacteria</taxon>
        <taxon>Pseudomonadati</taxon>
        <taxon>Bacteroidota</taxon>
        <taxon>Cytophagia</taxon>
        <taxon>Cytophagales</taxon>
        <taxon>Cyclobacteriaceae</taxon>
        <taxon>Algoriphagus</taxon>
    </lineage>
</organism>
<dbReference type="SUPFAM" id="SSF48452">
    <property type="entry name" value="TPR-like"/>
    <property type="match status" value="1"/>
</dbReference>
<comment type="caution">
    <text evidence="3">The sequence shown here is derived from an EMBL/GenBank/DDBJ whole genome shotgun (WGS) entry which is preliminary data.</text>
</comment>
<dbReference type="InterPro" id="IPR057556">
    <property type="entry name" value="TPR_Slam"/>
</dbReference>
<feature type="repeat" description="TPR" evidence="1">
    <location>
        <begin position="198"/>
        <end position="231"/>
    </location>
</feature>
<dbReference type="InterPro" id="IPR019734">
    <property type="entry name" value="TPR_rpt"/>
</dbReference>
<evidence type="ECO:0000256" key="1">
    <source>
        <dbReference type="PROSITE-ProRule" id="PRU00339"/>
    </source>
</evidence>